<gene>
    <name evidence="1" type="ORF">HK105_201252</name>
</gene>
<name>A0ABR4NHG7_9FUNG</name>
<keyword evidence="2" id="KW-1185">Reference proteome</keyword>
<proteinExistence type="predicted"/>
<evidence type="ECO:0000313" key="2">
    <source>
        <dbReference type="Proteomes" id="UP001527925"/>
    </source>
</evidence>
<protein>
    <submittedName>
        <fullName evidence="1">Uncharacterized protein</fullName>
    </submittedName>
</protein>
<sequence>MAHKLVAADKIDWLHVRHRGHIGPDLLKLAVEAKRPGAILFLISRIDTIEWDVNWAGSLAESVKAYPVVQIIDKWHTARVAA</sequence>
<dbReference type="EMBL" id="JADGIZ020000004">
    <property type="protein sequence ID" value="KAL2918982.1"/>
    <property type="molecule type" value="Genomic_DNA"/>
</dbReference>
<reference evidence="1 2" key="1">
    <citation type="submission" date="2023-09" db="EMBL/GenBank/DDBJ databases">
        <title>Pangenome analysis of Batrachochytrium dendrobatidis and related Chytrids.</title>
        <authorList>
            <person name="Yacoub M.N."/>
            <person name="Stajich J.E."/>
            <person name="James T.Y."/>
        </authorList>
    </citation>
    <scope>NUCLEOTIDE SEQUENCE [LARGE SCALE GENOMIC DNA]</scope>
    <source>
        <strain evidence="1 2">JEL0888</strain>
    </source>
</reference>
<accession>A0ABR4NHG7</accession>
<organism evidence="1 2">
    <name type="scientific">Polyrhizophydium stewartii</name>
    <dbReference type="NCBI Taxonomy" id="2732419"/>
    <lineage>
        <taxon>Eukaryota</taxon>
        <taxon>Fungi</taxon>
        <taxon>Fungi incertae sedis</taxon>
        <taxon>Chytridiomycota</taxon>
        <taxon>Chytridiomycota incertae sedis</taxon>
        <taxon>Chytridiomycetes</taxon>
        <taxon>Rhizophydiales</taxon>
        <taxon>Rhizophydiales incertae sedis</taxon>
        <taxon>Polyrhizophydium</taxon>
    </lineage>
</organism>
<evidence type="ECO:0000313" key="1">
    <source>
        <dbReference type="EMBL" id="KAL2918982.1"/>
    </source>
</evidence>
<dbReference type="Proteomes" id="UP001527925">
    <property type="component" value="Unassembled WGS sequence"/>
</dbReference>
<comment type="caution">
    <text evidence="1">The sequence shown here is derived from an EMBL/GenBank/DDBJ whole genome shotgun (WGS) entry which is preliminary data.</text>
</comment>